<dbReference type="GO" id="GO:0003677">
    <property type="term" value="F:DNA binding"/>
    <property type="evidence" value="ECO:0007669"/>
    <property type="project" value="InterPro"/>
</dbReference>
<name>A0A239DTW4_9BURK</name>
<dbReference type="EMBL" id="FZOT01000002">
    <property type="protein sequence ID" value="SNS35348.1"/>
    <property type="molecule type" value="Genomic_DNA"/>
</dbReference>
<evidence type="ECO:0000313" key="3">
    <source>
        <dbReference type="EMBL" id="SNS35348.1"/>
    </source>
</evidence>
<dbReference type="Gene3D" id="1.10.260.40">
    <property type="entry name" value="lambda repressor-like DNA-binding domains"/>
    <property type="match status" value="1"/>
</dbReference>
<evidence type="ECO:0000259" key="2">
    <source>
        <dbReference type="Pfam" id="PF07022"/>
    </source>
</evidence>
<proteinExistence type="predicted"/>
<accession>A0A239DTW4</accession>
<dbReference type="InterPro" id="IPR010982">
    <property type="entry name" value="Lambda_DNA-bd_dom_sf"/>
</dbReference>
<reference evidence="3 4" key="1">
    <citation type="submission" date="2017-06" db="EMBL/GenBank/DDBJ databases">
        <authorList>
            <person name="Kim H.J."/>
            <person name="Triplett B.A."/>
        </authorList>
    </citation>
    <scope>NUCLEOTIDE SEQUENCE [LARGE SCALE GENOMIC DNA]</scope>
    <source>
        <strain evidence="3 4">U15</strain>
    </source>
</reference>
<protein>
    <recommendedName>
        <fullName evidence="2">Bacteriophage CI repressor N-terminal domain-containing protein</fullName>
    </recommendedName>
</protein>
<evidence type="ECO:0000313" key="4">
    <source>
        <dbReference type="Proteomes" id="UP000198284"/>
    </source>
</evidence>
<dbReference type="Proteomes" id="UP000198284">
    <property type="component" value="Unassembled WGS sequence"/>
</dbReference>
<dbReference type="GO" id="GO:0045892">
    <property type="term" value="P:negative regulation of DNA-templated transcription"/>
    <property type="evidence" value="ECO:0007669"/>
    <property type="project" value="InterPro"/>
</dbReference>
<feature type="domain" description="Bacteriophage CI repressor N-terminal" evidence="2">
    <location>
        <begin position="65"/>
        <end position="116"/>
    </location>
</feature>
<dbReference type="AlphaFoldDB" id="A0A239DTW4"/>
<dbReference type="Pfam" id="PF07022">
    <property type="entry name" value="Phage_CI_repr"/>
    <property type="match status" value="1"/>
</dbReference>
<dbReference type="InterPro" id="IPR010744">
    <property type="entry name" value="Phage_CI_N"/>
</dbReference>
<keyword evidence="4" id="KW-1185">Reference proteome</keyword>
<feature type="region of interest" description="Disordered" evidence="1">
    <location>
        <begin position="23"/>
        <end position="51"/>
    </location>
</feature>
<evidence type="ECO:0000256" key="1">
    <source>
        <dbReference type="SAM" id="MobiDB-lite"/>
    </source>
</evidence>
<organism evidence="3 4">
    <name type="scientific">Noviherbaspirillum humi</name>
    <dbReference type="NCBI Taxonomy" id="1688639"/>
    <lineage>
        <taxon>Bacteria</taxon>
        <taxon>Pseudomonadati</taxon>
        <taxon>Pseudomonadota</taxon>
        <taxon>Betaproteobacteria</taxon>
        <taxon>Burkholderiales</taxon>
        <taxon>Oxalobacteraceae</taxon>
        <taxon>Noviherbaspirillum</taxon>
    </lineage>
</organism>
<feature type="compositionally biased region" description="Polar residues" evidence="1">
    <location>
        <begin position="23"/>
        <end position="35"/>
    </location>
</feature>
<gene>
    <name evidence="3" type="ORF">SAMN06265795_102343</name>
</gene>
<sequence>MQSRANEPSSIYLWSPIMEHQAQTWNGTANRPQGQQEDKPAEASIPPNRRRLPWLKPHPLLDFILSRMNLPNDAALCRRLEVKPYYISKVRNRRERVSAELLIALHEETGISIRELKSHLEV</sequence>